<dbReference type="Gene3D" id="1.20.1280.50">
    <property type="match status" value="1"/>
</dbReference>
<dbReference type="PROSITE" id="PS50181">
    <property type="entry name" value="FBOX"/>
    <property type="match status" value="1"/>
</dbReference>
<dbReference type="InterPro" id="IPR001810">
    <property type="entry name" value="F-box_dom"/>
</dbReference>
<dbReference type="SUPFAM" id="SSF81383">
    <property type="entry name" value="F-box domain"/>
    <property type="match status" value="1"/>
</dbReference>
<sequence length="642" mass="74161">MESRAMTSSSLDCFPDELIRHILLYVSPEDNVLNIQSVSRRFYHVANEPLLWRYLCRNSFTFWKPEHYFFAKLSDPRPTTIEWKKLWLRRKRQNHLIKRLLDEILTTRYRQLRNLQRICQFGYDAKDFLLEQCHADESHDDVLARRYYANSALDSIHRGMAVEVWSKCYETGTDPYSGLDRALGAFDMFVLHDQPQDLEYILSTLDELAHRFTQEHPEHEIMSTRQKALALNRWLRAQNLMGMEAETVNYHNLRNCLLGHALSDDEHPSLPIISSAIFASVAERLGMSSACCAFPSHVHASVKAPPGMTLDGDVVQDPKAEPETMYLNPYKWDGEVTLDELRRALVELGWTQGSEVFLRPSPVPIIVLRTAANIKAATSRIQNLADRQGEPIEVEAKRLRAGHPDINVEAAKYASMWAELMVKPVSTLHWDQNLEAFLHSFAMSWGEDAWIVHKYLLPLYEQFVASPGHARNRTGWENVREILRMLDNLDGREAVVSRRYTQEMQERVRYRIGQVFRHKRYGWIGIINGWATGSAGLPVPHYLDGYEDEVQSPTTSPRSSGDRLHSEGFGLRPQLARVFYTCMSSKRPKVDRLRVAQNSIEIITDPDLIPESLKFLAGKYFKRFDRETCTFVSNIKESYPDD</sequence>
<dbReference type="SMART" id="SM00256">
    <property type="entry name" value="FBOX"/>
    <property type="match status" value="1"/>
</dbReference>
<dbReference type="AlphaFoldDB" id="A0A8S8ZLG3"/>
<dbReference type="Pfam" id="PF12937">
    <property type="entry name" value="F-box-like"/>
    <property type="match status" value="1"/>
</dbReference>
<dbReference type="Pfam" id="PF13369">
    <property type="entry name" value="Transglut_core2"/>
    <property type="match status" value="1"/>
</dbReference>
<comment type="caution">
    <text evidence="3">The sequence shown here is derived from an EMBL/GenBank/DDBJ whole genome shotgun (WGS) entry which is preliminary data.</text>
</comment>
<dbReference type="SMART" id="SM00992">
    <property type="entry name" value="YccV-like"/>
    <property type="match status" value="1"/>
</dbReference>
<dbReference type="GO" id="GO:0003677">
    <property type="term" value="F:DNA binding"/>
    <property type="evidence" value="ECO:0007669"/>
    <property type="project" value="InterPro"/>
</dbReference>
<feature type="region of interest" description="Disordered" evidence="1">
    <location>
        <begin position="548"/>
        <end position="567"/>
    </location>
</feature>
<reference evidence="3 4" key="1">
    <citation type="submission" date="2017-07" db="EMBL/GenBank/DDBJ databases">
        <title>Genome sequence of the Sordaria macrospora wild type strain R19027.</title>
        <authorList>
            <person name="Nowrousian M."/>
            <person name="Teichert I."/>
            <person name="Kueck U."/>
        </authorList>
    </citation>
    <scope>NUCLEOTIDE SEQUENCE [LARGE SCALE GENOMIC DNA]</scope>
    <source>
        <strain evidence="3 4">R19027</strain>
        <tissue evidence="3">Mycelium</tissue>
    </source>
</reference>
<accession>A0A8S8ZLG3</accession>
<dbReference type="VEuPathDB" id="FungiDB:SMAC_03506"/>
<dbReference type="InterPro" id="IPR032698">
    <property type="entry name" value="SirB1_N"/>
</dbReference>
<gene>
    <name evidence="3" type="ORF">SMACR_03506</name>
</gene>
<name>A0A8S8ZLG3_SORMA</name>
<dbReference type="Pfam" id="PF08755">
    <property type="entry name" value="YccV-like"/>
    <property type="match status" value="1"/>
</dbReference>
<dbReference type="InterPro" id="IPR011722">
    <property type="entry name" value="Hemimethylated_DNA-bd_dom"/>
</dbReference>
<dbReference type="InterPro" id="IPR036623">
    <property type="entry name" value="Hemimethylated_DNA-bd_sf"/>
</dbReference>
<dbReference type="EMBL" id="NMPR01000144">
    <property type="protein sequence ID" value="KAA8629235.1"/>
    <property type="molecule type" value="Genomic_DNA"/>
</dbReference>
<organism evidence="3 4">
    <name type="scientific">Sordaria macrospora</name>
    <dbReference type="NCBI Taxonomy" id="5147"/>
    <lineage>
        <taxon>Eukaryota</taxon>
        <taxon>Fungi</taxon>
        <taxon>Dikarya</taxon>
        <taxon>Ascomycota</taxon>
        <taxon>Pezizomycotina</taxon>
        <taxon>Sordariomycetes</taxon>
        <taxon>Sordariomycetidae</taxon>
        <taxon>Sordariales</taxon>
        <taxon>Sordariaceae</taxon>
        <taxon>Sordaria</taxon>
    </lineage>
</organism>
<proteinExistence type="predicted"/>
<dbReference type="InterPro" id="IPR036047">
    <property type="entry name" value="F-box-like_dom_sf"/>
</dbReference>
<dbReference type="Proteomes" id="UP000433876">
    <property type="component" value="Unassembled WGS sequence"/>
</dbReference>
<evidence type="ECO:0000256" key="1">
    <source>
        <dbReference type="SAM" id="MobiDB-lite"/>
    </source>
</evidence>
<dbReference type="PANTHER" id="PTHR31350">
    <property type="entry name" value="SI:DKEY-261L7.2"/>
    <property type="match status" value="1"/>
</dbReference>
<feature type="domain" description="F-box" evidence="2">
    <location>
        <begin position="8"/>
        <end position="55"/>
    </location>
</feature>
<dbReference type="PANTHER" id="PTHR31350:SF27">
    <property type="entry name" value="HEMIMETHYLATED DNA-BINDING DOMAIN-CONTAINING PROTEIN"/>
    <property type="match status" value="1"/>
</dbReference>
<protein>
    <recommendedName>
        <fullName evidence="2">F-box domain-containing protein</fullName>
    </recommendedName>
</protein>
<evidence type="ECO:0000313" key="3">
    <source>
        <dbReference type="EMBL" id="KAA8629235.1"/>
    </source>
</evidence>
<evidence type="ECO:0000259" key="2">
    <source>
        <dbReference type="PROSITE" id="PS50181"/>
    </source>
</evidence>
<dbReference type="SUPFAM" id="SSF141255">
    <property type="entry name" value="YccV-like"/>
    <property type="match status" value="1"/>
</dbReference>
<evidence type="ECO:0000313" key="4">
    <source>
        <dbReference type="Proteomes" id="UP000433876"/>
    </source>
</evidence>